<keyword evidence="2" id="KW-0812">Transmembrane</keyword>
<dbReference type="Gene3D" id="1.20.120.1200">
    <property type="entry name" value="NADH-ubiquinone/plastoquinone oxidoreductase chain 6, subunit NuoJ"/>
    <property type="match status" value="1"/>
</dbReference>
<dbReference type="Pfam" id="PF00499">
    <property type="entry name" value="Oxidored_q3"/>
    <property type="match status" value="1"/>
</dbReference>
<feature type="transmembrane region" description="Helical" evidence="2">
    <location>
        <begin position="54"/>
        <end position="72"/>
    </location>
</feature>
<keyword evidence="2" id="KW-1003">Cell membrane</keyword>
<gene>
    <name evidence="3" type="ORF">Prevot485_1760</name>
</gene>
<feature type="transmembrane region" description="Helical" evidence="2">
    <location>
        <begin position="145"/>
        <end position="166"/>
    </location>
</feature>
<accession>A0A6G8F1F2</accession>
<name>A0A6G8F1F2_9BACT</name>
<keyword evidence="2" id="KW-0874">Quinone</keyword>
<dbReference type="AlphaFoldDB" id="A0A6G8F1F2"/>
<feature type="transmembrane region" description="Helical" evidence="2">
    <location>
        <begin position="6"/>
        <end position="23"/>
    </location>
</feature>
<comment type="function">
    <text evidence="2">NDH-1 shuttles electrons from NADH, via FMN and iron-sulfur (Fe-S) centers, to quinones in the respiratory chain. Couples the redox reaction to proton translocation (for every two electrons transferred, four hydrogen ions are translocated across the cytoplasmic membrane), and thus conserves the redox energy in a proton gradient.</text>
</comment>
<dbReference type="EMBL" id="MN990733">
    <property type="protein sequence ID" value="QIM10077.1"/>
    <property type="molecule type" value="Genomic_DNA"/>
</dbReference>
<keyword evidence="2" id="KW-1133">Transmembrane helix</keyword>
<evidence type="ECO:0000256" key="2">
    <source>
        <dbReference type="RuleBase" id="RU004429"/>
    </source>
</evidence>
<protein>
    <recommendedName>
        <fullName evidence="2">NADH-quinone oxidoreductase subunit J</fullName>
        <ecNumber evidence="2">7.1.1.-</ecNumber>
    </recommendedName>
</protein>
<dbReference type="GO" id="GO:0048038">
    <property type="term" value="F:quinone binding"/>
    <property type="evidence" value="ECO:0007669"/>
    <property type="project" value="UniProtKB-UniRule"/>
</dbReference>
<feature type="transmembrane region" description="Helical" evidence="2">
    <location>
        <begin position="30"/>
        <end position="48"/>
    </location>
</feature>
<dbReference type="GO" id="GO:0008137">
    <property type="term" value="F:NADH dehydrogenase (ubiquinone) activity"/>
    <property type="evidence" value="ECO:0007669"/>
    <property type="project" value="UniProtKB-UniRule"/>
</dbReference>
<dbReference type="PANTHER" id="PTHR33269">
    <property type="entry name" value="NADH-UBIQUINONE OXIDOREDUCTASE CHAIN 6"/>
    <property type="match status" value="1"/>
</dbReference>
<evidence type="ECO:0000313" key="3">
    <source>
        <dbReference type="EMBL" id="QIM10077.1"/>
    </source>
</evidence>
<keyword evidence="2" id="KW-0472">Membrane</keyword>
<dbReference type="InterPro" id="IPR042106">
    <property type="entry name" value="Nuo/plastoQ_OxRdtase_6_NuoJ"/>
</dbReference>
<dbReference type="GO" id="GO:0005886">
    <property type="term" value="C:plasma membrane"/>
    <property type="evidence" value="ECO:0007669"/>
    <property type="project" value="UniProtKB-SubCell"/>
</dbReference>
<dbReference type="InterPro" id="IPR001457">
    <property type="entry name" value="NADH_UbQ/plastoQ_OxRdtase_su6"/>
</dbReference>
<dbReference type="EC" id="7.1.1.-" evidence="2"/>
<comment type="catalytic activity">
    <reaction evidence="2">
        <text>a quinone + NADH + 5 H(+)(in) = a quinol + NAD(+) + 4 H(+)(out)</text>
        <dbReference type="Rhea" id="RHEA:57888"/>
        <dbReference type="ChEBI" id="CHEBI:15378"/>
        <dbReference type="ChEBI" id="CHEBI:24646"/>
        <dbReference type="ChEBI" id="CHEBI:57540"/>
        <dbReference type="ChEBI" id="CHEBI:57945"/>
        <dbReference type="ChEBI" id="CHEBI:132124"/>
    </reaction>
</comment>
<organism evidence="3">
    <name type="scientific">uncultured Prevotella sp</name>
    <dbReference type="NCBI Taxonomy" id="159272"/>
    <lineage>
        <taxon>Bacteria</taxon>
        <taxon>Pseudomonadati</taxon>
        <taxon>Bacteroidota</taxon>
        <taxon>Bacteroidia</taxon>
        <taxon>Bacteroidales</taxon>
        <taxon>Prevotellaceae</taxon>
        <taxon>Prevotella</taxon>
        <taxon>environmental samples</taxon>
    </lineage>
</organism>
<evidence type="ECO:0000256" key="1">
    <source>
        <dbReference type="ARBA" id="ARBA00005698"/>
    </source>
</evidence>
<sequence>MANIIMFAILAVIIIAAAIASVMTKSIMRAVTALLFVLFSVAGMYFLLDYTFLGTAQLSIYAGGMTMIYIFAIQLISKRTLQGIKEKFDFKRFATGAIIAVVGLLTVVITQLKSAFFDKFTESPDVEVPMEQIGTALMGSEKYQYVLPFEFISVFLLACIIGGLVVSRNQKEEE</sequence>
<proteinExistence type="inferred from homology"/>
<dbReference type="PANTHER" id="PTHR33269:SF17">
    <property type="entry name" value="NADH-UBIQUINONE OXIDOREDUCTASE CHAIN 6"/>
    <property type="match status" value="1"/>
</dbReference>
<comment type="subcellular location">
    <subcellularLocation>
        <location evidence="2">Cell membrane</location>
        <topology evidence="2">Multi-pass membrane protein</topology>
    </subcellularLocation>
</comment>
<keyword evidence="2" id="KW-0520">NAD</keyword>
<reference evidence="3" key="1">
    <citation type="journal article" date="2020" name="J. ISSAAS">
        <title>Lactobacilli and other gastrointestinal microbiota of Peromyscus leucopus, reservoir host for agents of Lyme disease and other zoonoses in North America.</title>
        <authorList>
            <person name="Milovic A."/>
            <person name="Bassam K."/>
            <person name="Shao H."/>
            <person name="Chatzistamou I."/>
            <person name="Tufts D.M."/>
            <person name="Diuk-Wasser M."/>
            <person name="Barbour A.G."/>
        </authorList>
    </citation>
    <scope>NUCLEOTIDE SEQUENCE</scope>
    <source>
        <strain evidence="3">LL70</strain>
    </source>
</reference>
<comment type="similarity">
    <text evidence="1 2">Belongs to the complex I subunit 6 family.</text>
</comment>
<feature type="transmembrane region" description="Helical" evidence="2">
    <location>
        <begin position="93"/>
        <end position="112"/>
    </location>
</feature>